<sequence>MRPSKRKKITTINFALSTQAANNASNKPTAASTTSTTNILREKTTIRQDGATRQKRSMVSVTTDHLAPKAHDDIQIRLVAPIYEPFSTGDHGGEDYDDDDGGRDLRDSDNPLRQWAEDHRETFLAEMLRHEGRGEHARSSTCPQCREHEADHRCVHCMGGGELLCRSCIVAVHRQLPFHTIQRWTGLTFERRTLKDLGLRIQLGHWHELDRICPLPQPAAGNDFVIIDTHGVHSVNLDFCNCGLGGAPTVQLLRARLWPATTTNPRTAATFTVLRRHHLLSLESKCAALEFYQSLARESDNLHYKKNKDRYHEFLRITRQWRNVQMLKRAGRGHDPGGISATKPGECALLCPACPHPGINLPPGWRDVPKEKRFLYALFLALDANFRLKRKDVSSEEKDPGLGNGWAFYCEVNAYMNHVRLHWNDKQERSHCVAHDAVDKPDREARGTASSEVGAVDCARHNMKRPKAVGDLQLGERYINMDYMFFHSIVGTDLVRFFVSYDIACQWHLNIWTRMVEYDDATLTLPGRGKFLTFLVPKFHLPAHIEACNLKYSFNLTRFVGQTDGEAPERGWADANPLARSTKEMGPGFRRDTLDDHFNDWNHKKTIGLGYMLRRKVEKAVPEMVKTQRALDDMNESLGRQSAEVVGTWTKMAETWEEDIDNPNPFETLRKDQHVAHVRAELAAEAAAREVAGQEDDDAVRGDMHITELIAMGLQLEEQQRILSSDISATGLHPTAGQRRAMTERTSKLRRKIFAWMDVQHKFFPALANVRAREDERRARAADGQSVPGVAASDIALWLPSAVLEAPGKVKVEIPVRRVVYMHEYRLRVAQAAEALHDVRRQLLVRTHLYKLKDTHARGVRANMRSSDKIAALNDQIKRAACTYRAARKALVALGHELNQSDWERTLLPLAEDDIRGLPQSHFHDPERKKEATKKKKKRARTAKKPRELSWIWVSRGEEWKHGDDAAMNEAVRIEWAKTRARAMRWAEEVDLLEEEMRRVKDFLRWRSEWWTARVDGRQPPAGPQREGEAAYATRQAAICATMAAEFTKEWEALAGLIRRGRAGVLVEEEEVEEEAEEEDSDSGEEEEAIPKLPPRTVKPTYVDDVLVM</sequence>
<keyword evidence="4" id="KW-1185">Reference proteome</keyword>
<accession>A0A8H6XUW2</accession>
<feature type="domain" description="CxC2-like cysteine cluster KDZ transposase-associated" evidence="2">
    <location>
        <begin position="194"/>
        <end position="302"/>
    </location>
</feature>
<dbReference type="Proteomes" id="UP000623467">
    <property type="component" value="Unassembled WGS sequence"/>
</dbReference>
<organism evidence="3 4">
    <name type="scientific">Mycena sanguinolenta</name>
    <dbReference type="NCBI Taxonomy" id="230812"/>
    <lineage>
        <taxon>Eukaryota</taxon>
        <taxon>Fungi</taxon>
        <taxon>Dikarya</taxon>
        <taxon>Basidiomycota</taxon>
        <taxon>Agaricomycotina</taxon>
        <taxon>Agaricomycetes</taxon>
        <taxon>Agaricomycetidae</taxon>
        <taxon>Agaricales</taxon>
        <taxon>Marasmiineae</taxon>
        <taxon>Mycenaceae</taxon>
        <taxon>Mycena</taxon>
    </lineage>
</organism>
<protein>
    <recommendedName>
        <fullName evidence="2">CxC2-like cysteine cluster KDZ transposase-associated domain-containing protein</fullName>
    </recommendedName>
</protein>
<gene>
    <name evidence="3" type="ORF">MSAN_01824100</name>
</gene>
<evidence type="ECO:0000256" key="1">
    <source>
        <dbReference type="SAM" id="MobiDB-lite"/>
    </source>
</evidence>
<dbReference type="InterPro" id="IPR040521">
    <property type="entry name" value="KDZ"/>
</dbReference>
<feature type="compositionally biased region" description="Acidic residues" evidence="1">
    <location>
        <begin position="1067"/>
        <end position="1088"/>
    </location>
</feature>
<evidence type="ECO:0000313" key="4">
    <source>
        <dbReference type="Proteomes" id="UP000623467"/>
    </source>
</evidence>
<dbReference type="Pfam" id="PF18803">
    <property type="entry name" value="CxC2"/>
    <property type="match status" value="1"/>
</dbReference>
<dbReference type="PANTHER" id="PTHR33096">
    <property type="entry name" value="CXC2 DOMAIN-CONTAINING PROTEIN"/>
    <property type="match status" value="1"/>
</dbReference>
<dbReference type="InterPro" id="IPR041457">
    <property type="entry name" value="CxC2_KDZ-assoc"/>
</dbReference>
<proteinExistence type="predicted"/>
<dbReference type="PANTHER" id="PTHR33096:SF1">
    <property type="entry name" value="CXC1-LIKE CYSTEINE CLUSTER ASSOCIATED WITH KDZ TRANSPOSASES DOMAIN-CONTAINING PROTEIN"/>
    <property type="match status" value="1"/>
</dbReference>
<reference evidence="3" key="1">
    <citation type="submission" date="2020-05" db="EMBL/GenBank/DDBJ databases">
        <title>Mycena genomes resolve the evolution of fungal bioluminescence.</title>
        <authorList>
            <person name="Tsai I.J."/>
        </authorList>
    </citation>
    <scope>NUCLEOTIDE SEQUENCE</scope>
    <source>
        <strain evidence="3">160909Yilan</strain>
    </source>
</reference>
<dbReference type="AlphaFoldDB" id="A0A8H6XUW2"/>
<feature type="region of interest" description="Disordered" evidence="1">
    <location>
        <begin position="85"/>
        <end position="109"/>
    </location>
</feature>
<dbReference type="EMBL" id="JACAZH010000018">
    <property type="protein sequence ID" value="KAF7346849.1"/>
    <property type="molecule type" value="Genomic_DNA"/>
</dbReference>
<evidence type="ECO:0000259" key="2">
    <source>
        <dbReference type="Pfam" id="PF18803"/>
    </source>
</evidence>
<name>A0A8H6XUW2_9AGAR</name>
<dbReference type="OrthoDB" id="3257338at2759"/>
<dbReference type="CDD" id="cd19757">
    <property type="entry name" value="Bbox1"/>
    <property type="match status" value="1"/>
</dbReference>
<feature type="region of interest" description="Disordered" evidence="1">
    <location>
        <begin position="1067"/>
        <end position="1098"/>
    </location>
</feature>
<comment type="caution">
    <text evidence="3">The sequence shown here is derived from an EMBL/GenBank/DDBJ whole genome shotgun (WGS) entry which is preliminary data.</text>
</comment>
<feature type="region of interest" description="Disordered" evidence="1">
    <location>
        <begin position="918"/>
        <end position="944"/>
    </location>
</feature>
<evidence type="ECO:0000313" key="3">
    <source>
        <dbReference type="EMBL" id="KAF7346849.1"/>
    </source>
</evidence>
<feature type="compositionally biased region" description="Basic residues" evidence="1">
    <location>
        <begin position="931"/>
        <end position="944"/>
    </location>
</feature>
<dbReference type="Pfam" id="PF18758">
    <property type="entry name" value="KDZ"/>
    <property type="match status" value="1"/>
</dbReference>